<dbReference type="KEGG" id="shs:STEHIDRAFT_163243"/>
<dbReference type="GeneID" id="18802266"/>
<organism evidence="1 2">
    <name type="scientific">Stereum hirsutum (strain FP-91666)</name>
    <name type="common">White-rot fungus</name>
    <dbReference type="NCBI Taxonomy" id="721885"/>
    <lineage>
        <taxon>Eukaryota</taxon>
        <taxon>Fungi</taxon>
        <taxon>Dikarya</taxon>
        <taxon>Basidiomycota</taxon>
        <taxon>Agaricomycotina</taxon>
        <taxon>Agaricomycetes</taxon>
        <taxon>Russulales</taxon>
        <taxon>Stereaceae</taxon>
        <taxon>Stereum</taxon>
    </lineage>
</organism>
<dbReference type="RefSeq" id="XP_007310973.1">
    <property type="nucleotide sequence ID" value="XM_007310911.1"/>
</dbReference>
<proteinExistence type="predicted"/>
<keyword evidence="2" id="KW-1185">Reference proteome</keyword>
<dbReference type="EMBL" id="JH687400">
    <property type="protein sequence ID" value="EIM79989.1"/>
    <property type="molecule type" value="Genomic_DNA"/>
</dbReference>
<dbReference type="Proteomes" id="UP000053927">
    <property type="component" value="Unassembled WGS sequence"/>
</dbReference>
<protein>
    <submittedName>
        <fullName evidence="1">Uncharacterized protein</fullName>
    </submittedName>
</protein>
<name>R7RXB4_STEHR</name>
<dbReference type="AlphaFoldDB" id="R7RXB4"/>
<sequence length="133" mass="14884">MAAPLAQQMQPIQEQIQTNFRETQANFDQMFKQMHACNTGLVANIDGGRLARPHRQCHPRAHLPLFYLGLRLPNDAAWPTGTGGPMPWSKLDIMNYDEPGAEAALAPLGLPLNPQDTLALRKRSLARFFGFYL</sequence>
<gene>
    <name evidence="1" type="ORF">STEHIDRAFT_163243</name>
</gene>
<evidence type="ECO:0000313" key="2">
    <source>
        <dbReference type="Proteomes" id="UP000053927"/>
    </source>
</evidence>
<reference evidence="2" key="1">
    <citation type="journal article" date="2012" name="Science">
        <title>The Paleozoic origin of enzymatic lignin decomposition reconstructed from 31 fungal genomes.</title>
        <authorList>
            <person name="Floudas D."/>
            <person name="Binder M."/>
            <person name="Riley R."/>
            <person name="Barry K."/>
            <person name="Blanchette R.A."/>
            <person name="Henrissat B."/>
            <person name="Martinez A.T."/>
            <person name="Otillar R."/>
            <person name="Spatafora J.W."/>
            <person name="Yadav J.S."/>
            <person name="Aerts A."/>
            <person name="Benoit I."/>
            <person name="Boyd A."/>
            <person name="Carlson A."/>
            <person name="Copeland A."/>
            <person name="Coutinho P.M."/>
            <person name="de Vries R.P."/>
            <person name="Ferreira P."/>
            <person name="Findley K."/>
            <person name="Foster B."/>
            <person name="Gaskell J."/>
            <person name="Glotzer D."/>
            <person name="Gorecki P."/>
            <person name="Heitman J."/>
            <person name="Hesse C."/>
            <person name="Hori C."/>
            <person name="Igarashi K."/>
            <person name="Jurgens J.A."/>
            <person name="Kallen N."/>
            <person name="Kersten P."/>
            <person name="Kohler A."/>
            <person name="Kuees U."/>
            <person name="Kumar T.K.A."/>
            <person name="Kuo A."/>
            <person name="LaButti K."/>
            <person name="Larrondo L.F."/>
            <person name="Lindquist E."/>
            <person name="Ling A."/>
            <person name="Lombard V."/>
            <person name="Lucas S."/>
            <person name="Lundell T."/>
            <person name="Martin R."/>
            <person name="McLaughlin D.J."/>
            <person name="Morgenstern I."/>
            <person name="Morin E."/>
            <person name="Murat C."/>
            <person name="Nagy L.G."/>
            <person name="Nolan M."/>
            <person name="Ohm R.A."/>
            <person name="Patyshakuliyeva A."/>
            <person name="Rokas A."/>
            <person name="Ruiz-Duenas F.J."/>
            <person name="Sabat G."/>
            <person name="Salamov A."/>
            <person name="Samejima M."/>
            <person name="Schmutz J."/>
            <person name="Slot J.C."/>
            <person name="St John F."/>
            <person name="Stenlid J."/>
            <person name="Sun H."/>
            <person name="Sun S."/>
            <person name="Syed K."/>
            <person name="Tsang A."/>
            <person name="Wiebenga A."/>
            <person name="Young D."/>
            <person name="Pisabarro A."/>
            <person name="Eastwood D.C."/>
            <person name="Martin F."/>
            <person name="Cullen D."/>
            <person name="Grigoriev I.V."/>
            <person name="Hibbett D.S."/>
        </authorList>
    </citation>
    <scope>NUCLEOTIDE SEQUENCE [LARGE SCALE GENOMIC DNA]</scope>
    <source>
        <strain evidence="2">FP-91666</strain>
    </source>
</reference>
<evidence type="ECO:0000313" key="1">
    <source>
        <dbReference type="EMBL" id="EIM79989.1"/>
    </source>
</evidence>
<accession>R7RXB4</accession>